<dbReference type="InterPro" id="IPR016047">
    <property type="entry name" value="M23ase_b-sheet_dom"/>
</dbReference>
<feature type="domain" description="M23ase beta-sheet core" evidence="1">
    <location>
        <begin position="170"/>
        <end position="261"/>
    </location>
</feature>
<dbReference type="OrthoDB" id="9809488at2"/>
<dbReference type="InterPro" id="IPR011055">
    <property type="entry name" value="Dup_hybrid_motif"/>
</dbReference>
<evidence type="ECO:0000313" key="3">
    <source>
        <dbReference type="Proteomes" id="UP000075806"/>
    </source>
</evidence>
<dbReference type="EMBL" id="LTAO01000012">
    <property type="protein sequence ID" value="KYG31940.1"/>
    <property type="molecule type" value="Genomic_DNA"/>
</dbReference>
<protein>
    <recommendedName>
        <fullName evidence="1">M23ase beta-sheet core domain-containing protein</fullName>
    </recommendedName>
</protein>
<name>A0A162E771_9BACI</name>
<dbReference type="InterPro" id="IPR050570">
    <property type="entry name" value="Cell_wall_metabolism_enzyme"/>
</dbReference>
<keyword evidence="3" id="KW-1185">Reference proteome</keyword>
<dbReference type="Gene3D" id="2.70.70.10">
    <property type="entry name" value="Glucose Permease (Domain IIA)"/>
    <property type="match status" value="1"/>
</dbReference>
<reference evidence="2" key="1">
    <citation type="submission" date="2016-02" db="EMBL/GenBank/DDBJ databases">
        <title>Genome sequence of Bacillus trypoxylicola KCTC 13244(T).</title>
        <authorList>
            <person name="Jeong H."/>
            <person name="Park S.-H."/>
            <person name="Choi S.-K."/>
        </authorList>
    </citation>
    <scope>NUCLEOTIDE SEQUENCE [LARGE SCALE GENOMIC DNA]</scope>
    <source>
        <strain evidence="2">KCTC 13244</strain>
    </source>
</reference>
<dbReference type="Proteomes" id="UP000075806">
    <property type="component" value="Unassembled WGS sequence"/>
</dbReference>
<dbReference type="PANTHER" id="PTHR21666">
    <property type="entry name" value="PEPTIDASE-RELATED"/>
    <property type="match status" value="1"/>
</dbReference>
<dbReference type="Pfam" id="PF01551">
    <property type="entry name" value="Peptidase_M23"/>
    <property type="match status" value="1"/>
</dbReference>
<dbReference type="SUPFAM" id="SSF51261">
    <property type="entry name" value="Duplicated hybrid motif"/>
    <property type="match status" value="1"/>
</dbReference>
<dbReference type="GO" id="GO:0004222">
    <property type="term" value="F:metalloendopeptidase activity"/>
    <property type="evidence" value="ECO:0007669"/>
    <property type="project" value="TreeGrafter"/>
</dbReference>
<organism evidence="2 3">
    <name type="scientific">Alkalihalobacillus trypoxylicola</name>
    <dbReference type="NCBI Taxonomy" id="519424"/>
    <lineage>
        <taxon>Bacteria</taxon>
        <taxon>Bacillati</taxon>
        <taxon>Bacillota</taxon>
        <taxon>Bacilli</taxon>
        <taxon>Bacillales</taxon>
        <taxon>Bacillaceae</taxon>
        <taxon>Alkalihalobacillus</taxon>
    </lineage>
</organism>
<proteinExistence type="predicted"/>
<evidence type="ECO:0000259" key="1">
    <source>
        <dbReference type="Pfam" id="PF01551"/>
    </source>
</evidence>
<evidence type="ECO:0000313" key="2">
    <source>
        <dbReference type="EMBL" id="KYG31940.1"/>
    </source>
</evidence>
<dbReference type="CDD" id="cd12797">
    <property type="entry name" value="M23_peptidase"/>
    <property type="match status" value="1"/>
</dbReference>
<dbReference type="PANTHER" id="PTHR21666:SF270">
    <property type="entry name" value="MUREIN HYDROLASE ACTIVATOR ENVC"/>
    <property type="match status" value="1"/>
</dbReference>
<gene>
    <name evidence="2" type="ORF">AZF04_03965</name>
</gene>
<sequence length="325" mass="38113">MAKNEVNPDNFIELWIDEKYEVIYRNCSEDFKKMIAFDHFINLARSFNEDVEKYTLFVSTESLRETKQFVWIDDKKEKAISVSFNKKNHIVSLYLKPFSEGESSDSILTKNHYNMPINSQWYVFWGGTNEFINYHYELENQRYAYDLVKVNRGSTFNHKGLRNKDYYAFDQEIVAPFDGTVVNIQDGIKDNVPGLFNKEKPAGNFIIIKHANQEYSMIAHLKRNSIMVAEGDSVSKGQFIAKCGNSGNSSEPHIHYQIMNTHDFERAKSIRIQFTFEEPIKGDYVLENDKVMIDKFDERFDKIESSSFFLDLFLVLRKAIVQFFT</sequence>
<comment type="caution">
    <text evidence="2">The sequence shown here is derived from an EMBL/GenBank/DDBJ whole genome shotgun (WGS) entry which is preliminary data.</text>
</comment>
<dbReference type="AlphaFoldDB" id="A0A162E771"/>
<dbReference type="RefSeq" id="WP_061948297.1">
    <property type="nucleotide sequence ID" value="NZ_LTAO01000012.1"/>
</dbReference>
<dbReference type="STRING" id="519424.AZF04_03965"/>
<accession>A0A162E771</accession>